<gene>
    <name evidence="2" type="ORF">AXG93_1655s1020</name>
</gene>
<accession>A0A176W3M8</accession>
<dbReference type="AlphaFoldDB" id="A0A176W3M8"/>
<feature type="region of interest" description="Disordered" evidence="1">
    <location>
        <begin position="1"/>
        <end position="63"/>
    </location>
</feature>
<organism evidence="2 3">
    <name type="scientific">Marchantia polymorpha subsp. ruderalis</name>
    <dbReference type="NCBI Taxonomy" id="1480154"/>
    <lineage>
        <taxon>Eukaryota</taxon>
        <taxon>Viridiplantae</taxon>
        <taxon>Streptophyta</taxon>
        <taxon>Embryophyta</taxon>
        <taxon>Marchantiophyta</taxon>
        <taxon>Marchantiopsida</taxon>
        <taxon>Marchantiidae</taxon>
        <taxon>Marchantiales</taxon>
        <taxon>Marchantiaceae</taxon>
        <taxon>Marchantia</taxon>
    </lineage>
</organism>
<sequence>MALNHGEEHGGTEEALGYEKEQWREEEGSEDGLGEEEEWAEVAASGDELKEEATKEDEPKELGEEAAMEEMAEAAAIEGRNDLPAPKLLRALQVDSCPSMLMTNMVKVRCL</sequence>
<feature type="compositionally biased region" description="Acidic residues" evidence="1">
    <location>
        <begin position="27"/>
        <end position="40"/>
    </location>
</feature>
<name>A0A176W3M8_MARPO</name>
<dbReference type="Proteomes" id="UP000077202">
    <property type="component" value="Unassembled WGS sequence"/>
</dbReference>
<evidence type="ECO:0000256" key="1">
    <source>
        <dbReference type="SAM" id="MobiDB-lite"/>
    </source>
</evidence>
<evidence type="ECO:0000313" key="3">
    <source>
        <dbReference type="Proteomes" id="UP000077202"/>
    </source>
</evidence>
<dbReference type="EMBL" id="LVLJ01002101">
    <property type="protein sequence ID" value="OAE26786.1"/>
    <property type="molecule type" value="Genomic_DNA"/>
</dbReference>
<feature type="compositionally biased region" description="Basic and acidic residues" evidence="1">
    <location>
        <begin position="47"/>
        <end position="63"/>
    </location>
</feature>
<proteinExistence type="predicted"/>
<evidence type="ECO:0000313" key="2">
    <source>
        <dbReference type="EMBL" id="OAE26786.1"/>
    </source>
</evidence>
<reference evidence="2" key="1">
    <citation type="submission" date="2016-03" db="EMBL/GenBank/DDBJ databases">
        <title>Mechanisms controlling the formation of the plant cell surface in tip-growing cells are functionally conserved among land plants.</title>
        <authorList>
            <person name="Honkanen S."/>
            <person name="Jones V.A."/>
            <person name="Morieri G."/>
            <person name="Champion C."/>
            <person name="Hetherington A.J."/>
            <person name="Kelly S."/>
            <person name="Saint-Marcoux D."/>
            <person name="Proust H."/>
            <person name="Prescott H."/>
            <person name="Dolan L."/>
        </authorList>
    </citation>
    <scope>NUCLEOTIDE SEQUENCE [LARGE SCALE GENOMIC DNA]</scope>
    <source>
        <tissue evidence="2">Whole gametophyte</tissue>
    </source>
</reference>
<protein>
    <submittedName>
        <fullName evidence="2">Uncharacterized protein</fullName>
    </submittedName>
</protein>
<keyword evidence="3" id="KW-1185">Reference proteome</keyword>
<feature type="compositionally biased region" description="Basic and acidic residues" evidence="1">
    <location>
        <begin position="1"/>
        <end position="26"/>
    </location>
</feature>
<comment type="caution">
    <text evidence="2">The sequence shown here is derived from an EMBL/GenBank/DDBJ whole genome shotgun (WGS) entry which is preliminary data.</text>
</comment>